<evidence type="ECO:0000259" key="3">
    <source>
        <dbReference type="PROSITE" id="PS51829"/>
    </source>
</evidence>
<dbReference type="InterPro" id="IPR002884">
    <property type="entry name" value="P_dom"/>
</dbReference>
<dbReference type="AlphaFoldDB" id="A0A5M6CF00"/>
<keyword evidence="2" id="KW-0378">Hydrolase</keyword>
<dbReference type="Pfam" id="PF18962">
    <property type="entry name" value="Por_Secre_tail"/>
    <property type="match status" value="1"/>
</dbReference>
<dbReference type="GO" id="GO:0006508">
    <property type="term" value="P:proteolysis"/>
    <property type="evidence" value="ECO:0007669"/>
    <property type="project" value="UniProtKB-KW"/>
</dbReference>
<dbReference type="Gene3D" id="2.60.120.260">
    <property type="entry name" value="Galactose-binding domain-like"/>
    <property type="match status" value="1"/>
</dbReference>
<protein>
    <submittedName>
        <fullName evidence="4">T9SS type A sorting domain-containing protein</fullName>
    </submittedName>
</protein>
<name>A0A5M6CF00_9BACT</name>
<gene>
    <name evidence="4" type="ORF">F0919_16985</name>
</gene>
<evidence type="ECO:0000313" key="5">
    <source>
        <dbReference type="Proteomes" id="UP000323632"/>
    </source>
</evidence>
<dbReference type="SUPFAM" id="SSF49785">
    <property type="entry name" value="Galactose-binding domain-like"/>
    <property type="match status" value="1"/>
</dbReference>
<dbReference type="Proteomes" id="UP000323632">
    <property type="component" value="Unassembled WGS sequence"/>
</dbReference>
<keyword evidence="5" id="KW-1185">Reference proteome</keyword>
<dbReference type="PROSITE" id="PS51829">
    <property type="entry name" value="P_HOMO_B"/>
    <property type="match status" value="1"/>
</dbReference>
<organism evidence="4 5">
    <name type="scientific">Taibaiella lutea</name>
    <dbReference type="NCBI Taxonomy" id="2608001"/>
    <lineage>
        <taxon>Bacteria</taxon>
        <taxon>Pseudomonadati</taxon>
        <taxon>Bacteroidota</taxon>
        <taxon>Chitinophagia</taxon>
        <taxon>Chitinophagales</taxon>
        <taxon>Chitinophagaceae</taxon>
        <taxon>Taibaiella</taxon>
    </lineage>
</organism>
<dbReference type="Pfam" id="PF01483">
    <property type="entry name" value="P_proprotein"/>
    <property type="match status" value="1"/>
</dbReference>
<dbReference type="RefSeq" id="WP_150033985.1">
    <property type="nucleotide sequence ID" value="NZ_VWSH01000004.1"/>
</dbReference>
<evidence type="ECO:0000313" key="4">
    <source>
        <dbReference type="EMBL" id="KAA5532482.1"/>
    </source>
</evidence>
<proteinExistence type="predicted"/>
<dbReference type="NCBIfam" id="TIGR04183">
    <property type="entry name" value="Por_Secre_tail"/>
    <property type="match status" value="1"/>
</dbReference>
<dbReference type="InterPro" id="IPR026444">
    <property type="entry name" value="Secre_tail"/>
</dbReference>
<keyword evidence="1" id="KW-0645">Protease</keyword>
<dbReference type="InterPro" id="IPR014867">
    <property type="entry name" value="Spore_coat_CotH_CotH2/3/7"/>
</dbReference>
<feature type="domain" description="P/Homo B" evidence="3">
    <location>
        <begin position="15"/>
        <end position="169"/>
    </location>
</feature>
<dbReference type="InterPro" id="IPR008979">
    <property type="entry name" value="Galactose-bd-like_sf"/>
</dbReference>
<dbReference type="Pfam" id="PF08757">
    <property type="entry name" value="CotH"/>
    <property type="match status" value="1"/>
</dbReference>
<accession>A0A5M6CF00</accession>
<sequence>MKRILTILSCCCAFWANSQSYYRSTAVTIPGNGQAKTDTLMVSGLTTATLNSSFGLDSITLNLSYNNDEDLLISLTAPDGTVLQLANNLGGSDNNYTNTNFNMNVADLVNWKSAPFTGKMRPESWMGRVNNGQNGNGKWVLKIVNTTTGSTTGTLVKWGLHFDHTPAQPEFFTQSNLPILVINTNNVVPQHNIKNEVDGTMGIINNTNQVNIIGNPFNDYNGNITIKVRGSSSASFPQRSYTITTVKPNGDDSDAVVLGLSKGSDWVLYGAWDDKSFMRNILTYQLSNEMGAYAPHTHLCEVVLNGDYKGVYAFMEKIKRGDGRVEVEKMGSSTVSGPDLTGGYIFQVDRAESPSDHWVSDYKPCTDNREINFVYEYPSDSKINTAQKTYLADYVDSFESALMNLNLYDTVLGYRKYIDVGSFIEQSILQEFSHNVDGYRLSSFLHKAKNMKLNAGPIWDINLGYGNADYNDGSATDNYEWNKPCSDPDDNLNPFWWKKMATDTVYMKEYQCRYTTLRQNVLDTVHIDHVLDSMKNVLLVPQARNFTRWPILGVYLWPNEFVGPTWQSELDYLHDWIHTRVRWMDGQLYKTSCIPTPPPPPTSLAELNKESFLKIYPNPTTDILNIDAQNVIISRVQIFNVTGQLIWDEHTNKSQIAIPLGKRKFAAGIYTVSMETKLGVVRRKLVLQ</sequence>
<reference evidence="4 5" key="1">
    <citation type="submission" date="2019-09" db="EMBL/GenBank/DDBJ databases">
        <title>Genome sequence and assembly of Taibaiella sp.</title>
        <authorList>
            <person name="Chhetri G."/>
        </authorList>
    </citation>
    <scope>NUCLEOTIDE SEQUENCE [LARGE SCALE GENOMIC DNA]</scope>
    <source>
        <strain evidence="4 5">KVB11</strain>
    </source>
</reference>
<dbReference type="GO" id="GO:0004252">
    <property type="term" value="F:serine-type endopeptidase activity"/>
    <property type="evidence" value="ECO:0007669"/>
    <property type="project" value="InterPro"/>
</dbReference>
<comment type="caution">
    <text evidence="4">The sequence shown here is derived from an EMBL/GenBank/DDBJ whole genome shotgun (WGS) entry which is preliminary data.</text>
</comment>
<evidence type="ECO:0000256" key="2">
    <source>
        <dbReference type="ARBA" id="ARBA00022801"/>
    </source>
</evidence>
<dbReference type="EMBL" id="VWSH01000004">
    <property type="protein sequence ID" value="KAA5532482.1"/>
    <property type="molecule type" value="Genomic_DNA"/>
</dbReference>
<evidence type="ECO:0000256" key="1">
    <source>
        <dbReference type="ARBA" id="ARBA00022670"/>
    </source>
</evidence>